<keyword evidence="4" id="KW-0479">Metal-binding</keyword>
<evidence type="ECO:0000259" key="8">
    <source>
        <dbReference type="Pfam" id="PF12627"/>
    </source>
</evidence>
<dbReference type="GO" id="GO:0016779">
    <property type="term" value="F:nucleotidyltransferase activity"/>
    <property type="evidence" value="ECO:0007669"/>
    <property type="project" value="UniProtKB-KW"/>
</dbReference>
<feature type="domain" description="Poly A polymerase head" evidence="7">
    <location>
        <begin position="84"/>
        <end position="206"/>
    </location>
</feature>
<accession>A0A8J5QVL7</accession>
<dbReference type="GO" id="GO:0000049">
    <property type="term" value="F:tRNA binding"/>
    <property type="evidence" value="ECO:0007669"/>
    <property type="project" value="TreeGrafter"/>
</dbReference>
<comment type="cofactor">
    <cofactor evidence="1">
        <name>Mg(2+)</name>
        <dbReference type="ChEBI" id="CHEBI:18420"/>
    </cofactor>
</comment>
<keyword evidence="6" id="KW-0694">RNA-binding</keyword>
<dbReference type="GO" id="GO:0046872">
    <property type="term" value="F:metal ion binding"/>
    <property type="evidence" value="ECO:0007669"/>
    <property type="project" value="UniProtKB-KW"/>
</dbReference>
<comment type="caution">
    <text evidence="9">The sequence shown here is derived from an EMBL/GenBank/DDBJ whole genome shotgun (WGS) entry which is preliminary data.</text>
</comment>
<dbReference type="AlphaFoldDB" id="A0A8J5QVL7"/>
<sequence>MTVLSLLLKQVKTVSSYVQCRNLLKTASDAVKWKRVKQYTDAAMPASRADPVITKLDTPEFRSIFSPELETLVSLFKKHNHEIRIAGGAVRDILMGITPKDLDFASTATPDEMKQLFTLEGIRMLNTKGEKHGTITARINDTENFEITTLRIDVVTDGRHADIEFTTDWKLDASRRDLTINSMYLDLDGRVFDFFFGYEDLKNRRIAFVGDPATRIQEDFLRILRYFRFYGRIAENPSNHDEATIKAIVDNVEGLERISGERIWMEWSKILEGNFTVELTLKMLECNMAQYIGLPEHPDLENFRKISERAHAAGHKLHPITMISAMLKNPDDAMNLHERLKLSAYQRDLAVFVTTHRDDELKPYPLYPFQCQLLKSNKPMVTKEYIKEVIKYRGNFELLKPFEEWNPPKFPVNGHDLKPHVPYSVLTAHTINALKDSWLLDGCKTSKEELMKRAPDIVVALQEKYKPLIEKIKNKEKPSKKKGKF</sequence>
<protein>
    <submittedName>
        <fullName evidence="9">Uncharacterized protein</fullName>
    </submittedName>
</protein>
<dbReference type="GO" id="GO:0005739">
    <property type="term" value="C:mitochondrion"/>
    <property type="evidence" value="ECO:0007669"/>
    <property type="project" value="TreeGrafter"/>
</dbReference>
<evidence type="ECO:0000259" key="7">
    <source>
        <dbReference type="Pfam" id="PF01743"/>
    </source>
</evidence>
<dbReference type="InterPro" id="IPR050264">
    <property type="entry name" value="Bact_CCA-adding_enz_type3_sf"/>
</dbReference>
<dbReference type="EMBL" id="JAAOIC020000048">
    <property type="protein sequence ID" value="KAG8037122.1"/>
    <property type="molecule type" value="Genomic_DNA"/>
</dbReference>
<keyword evidence="10" id="KW-1185">Reference proteome</keyword>
<keyword evidence="2" id="KW-0819">tRNA processing</keyword>
<evidence type="ECO:0000256" key="3">
    <source>
        <dbReference type="ARBA" id="ARBA00022695"/>
    </source>
</evidence>
<dbReference type="InterPro" id="IPR002646">
    <property type="entry name" value="PolA_pol_head_dom"/>
</dbReference>
<keyword evidence="3" id="KW-0548">Nucleotidyltransferase</keyword>
<comment type="similarity">
    <text evidence="6">Belongs to the tRNA nucleotidyltransferase/poly(A) polymerase family.</text>
</comment>
<dbReference type="PANTHER" id="PTHR46173">
    <property type="entry name" value="CCA TRNA NUCLEOTIDYLTRANSFERASE 1, MITOCHONDRIAL"/>
    <property type="match status" value="1"/>
</dbReference>
<keyword evidence="6" id="KW-0808">Transferase</keyword>
<reference evidence="9" key="2">
    <citation type="submission" date="2021-04" db="EMBL/GenBank/DDBJ databases">
        <title>Genome-wide patterns of bracovirus chromosomal integration into multiple host tissues during parasitism.</title>
        <authorList>
            <person name="Chebbi M.A.C."/>
        </authorList>
    </citation>
    <scope>NUCLEOTIDE SEQUENCE</scope>
    <source>
        <tissue evidence="9">Whole body</tissue>
    </source>
</reference>
<evidence type="ECO:0000256" key="5">
    <source>
        <dbReference type="ARBA" id="ARBA00022842"/>
    </source>
</evidence>
<feature type="domain" description="tRNA nucleotidyltransferase/poly(A) polymerase RNA and SrmB- binding" evidence="8">
    <location>
        <begin position="241"/>
        <end position="296"/>
    </location>
</feature>
<evidence type="ECO:0000256" key="2">
    <source>
        <dbReference type="ARBA" id="ARBA00022694"/>
    </source>
</evidence>
<dbReference type="Proteomes" id="UP000729913">
    <property type="component" value="Unassembled WGS sequence"/>
</dbReference>
<keyword evidence="5" id="KW-0460">Magnesium</keyword>
<evidence type="ECO:0000256" key="4">
    <source>
        <dbReference type="ARBA" id="ARBA00022723"/>
    </source>
</evidence>
<dbReference type="PANTHER" id="PTHR46173:SF1">
    <property type="entry name" value="CCA TRNA NUCLEOTIDYLTRANSFERASE 1, MITOCHONDRIAL"/>
    <property type="match status" value="1"/>
</dbReference>
<dbReference type="CDD" id="cd05398">
    <property type="entry name" value="NT_ClassII-CCAase"/>
    <property type="match status" value="1"/>
</dbReference>
<evidence type="ECO:0000313" key="9">
    <source>
        <dbReference type="EMBL" id="KAG8037122.1"/>
    </source>
</evidence>
<reference evidence="9" key="1">
    <citation type="submission" date="2020-03" db="EMBL/GenBank/DDBJ databases">
        <authorList>
            <person name="Chebbi M.A."/>
            <person name="Drezen J.M."/>
        </authorList>
    </citation>
    <scope>NUCLEOTIDE SEQUENCE</scope>
    <source>
        <tissue evidence="9">Whole body</tissue>
    </source>
</reference>
<evidence type="ECO:0000313" key="10">
    <source>
        <dbReference type="Proteomes" id="UP000729913"/>
    </source>
</evidence>
<dbReference type="GO" id="GO:1990180">
    <property type="term" value="P:mitochondrial tRNA 3'-end processing"/>
    <property type="evidence" value="ECO:0007669"/>
    <property type="project" value="TreeGrafter"/>
</dbReference>
<name>A0A8J5QVL7_9HYME</name>
<dbReference type="GO" id="GO:0001680">
    <property type="term" value="P:tRNA 3'-terminal CCA addition"/>
    <property type="evidence" value="ECO:0007669"/>
    <property type="project" value="TreeGrafter"/>
</dbReference>
<dbReference type="OrthoDB" id="445712at2759"/>
<organism evidence="9 10">
    <name type="scientific">Cotesia typhae</name>
    <dbReference type="NCBI Taxonomy" id="2053667"/>
    <lineage>
        <taxon>Eukaryota</taxon>
        <taxon>Metazoa</taxon>
        <taxon>Ecdysozoa</taxon>
        <taxon>Arthropoda</taxon>
        <taxon>Hexapoda</taxon>
        <taxon>Insecta</taxon>
        <taxon>Pterygota</taxon>
        <taxon>Neoptera</taxon>
        <taxon>Endopterygota</taxon>
        <taxon>Hymenoptera</taxon>
        <taxon>Apocrita</taxon>
        <taxon>Ichneumonoidea</taxon>
        <taxon>Braconidae</taxon>
        <taxon>Microgastrinae</taxon>
        <taxon>Cotesia</taxon>
    </lineage>
</organism>
<dbReference type="InterPro" id="IPR032828">
    <property type="entry name" value="PolyA_RNA-bd"/>
</dbReference>
<proteinExistence type="inferred from homology"/>
<evidence type="ECO:0000256" key="1">
    <source>
        <dbReference type="ARBA" id="ARBA00001946"/>
    </source>
</evidence>
<dbReference type="Pfam" id="PF01743">
    <property type="entry name" value="PolyA_pol"/>
    <property type="match status" value="1"/>
</dbReference>
<evidence type="ECO:0000256" key="6">
    <source>
        <dbReference type="RuleBase" id="RU003953"/>
    </source>
</evidence>
<gene>
    <name evidence="9" type="ORF">G9C98_004444</name>
</gene>
<dbReference type="Pfam" id="PF12627">
    <property type="entry name" value="PolyA_pol_RNAbd"/>
    <property type="match status" value="1"/>
</dbReference>